<accession>A0A0P6YKS8</accession>
<dbReference type="InterPro" id="IPR041872">
    <property type="entry name" value="Anticodon_Met"/>
</dbReference>
<dbReference type="PATRIC" id="fig|70996.4.peg.1213"/>
<keyword evidence="11" id="KW-0479">Metal-binding</keyword>
<dbReference type="Gene3D" id="2.20.28.20">
    <property type="entry name" value="Methionyl-tRNA synthetase, Zn-domain"/>
    <property type="match status" value="1"/>
</dbReference>
<dbReference type="CDD" id="cd00814">
    <property type="entry name" value="MetRS_core"/>
    <property type="match status" value="1"/>
</dbReference>
<dbReference type="Gene3D" id="1.10.730.10">
    <property type="entry name" value="Isoleucyl-tRNA Synthetase, Domain 1"/>
    <property type="match status" value="1"/>
</dbReference>
<dbReference type="FunFam" id="2.20.28.20:FF:000001">
    <property type="entry name" value="Methionine--tRNA ligase"/>
    <property type="match status" value="1"/>
</dbReference>
<evidence type="ECO:0000256" key="7">
    <source>
        <dbReference type="ARBA" id="ARBA00022840"/>
    </source>
</evidence>
<feature type="short sequence motif" description="'HIGH' region" evidence="11">
    <location>
        <begin position="12"/>
        <end position="22"/>
    </location>
</feature>
<dbReference type="PRINTS" id="PR01041">
    <property type="entry name" value="TRNASYNTHMET"/>
</dbReference>
<comment type="subcellular location">
    <subcellularLocation>
        <location evidence="2 11">Cytoplasm</location>
    </subcellularLocation>
</comment>
<feature type="domain" description="Methionyl/Leucyl tRNA synthetase" evidence="12">
    <location>
        <begin position="5"/>
        <end position="402"/>
    </location>
</feature>
<comment type="cofactor">
    <cofactor evidence="11">
        <name>Zn(2+)</name>
        <dbReference type="ChEBI" id="CHEBI:29105"/>
    </cofactor>
    <text evidence="11">Binds 1 zinc ion per subunit.</text>
</comment>
<reference evidence="14 15" key="1">
    <citation type="submission" date="2015-07" db="EMBL/GenBank/DDBJ databases">
        <title>Whole genome sequence of Herpetosiphon geysericola DSM 7119.</title>
        <authorList>
            <person name="Hemp J."/>
            <person name="Ward L.M."/>
            <person name="Pace L.A."/>
            <person name="Fischer W.W."/>
        </authorList>
    </citation>
    <scope>NUCLEOTIDE SEQUENCE [LARGE SCALE GENOMIC DNA]</scope>
    <source>
        <strain evidence="14 15">DSM 7119</strain>
    </source>
</reference>
<dbReference type="Pfam" id="PF09334">
    <property type="entry name" value="tRNA-synt_1g"/>
    <property type="match status" value="1"/>
</dbReference>
<organism evidence="14 15">
    <name type="scientific">Herpetosiphon geysericola</name>
    <dbReference type="NCBI Taxonomy" id="70996"/>
    <lineage>
        <taxon>Bacteria</taxon>
        <taxon>Bacillati</taxon>
        <taxon>Chloroflexota</taxon>
        <taxon>Chloroflexia</taxon>
        <taxon>Herpetosiphonales</taxon>
        <taxon>Herpetosiphonaceae</taxon>
        <taxon>Herpetosiphon</taxon>
    </lineage>
</organism>
<keyword evidence="5 11" id="KW-0436">Ligase</keyword>
<evidence type="ECO:0000256" key="2">
    <source>
        <dbReference type="ARBA" id="ARBA00004496"/>
    </source>
</evidence>
<dbReference type="Gene3D" id="3.40.50.620">
    <property type="entry name" value="HUPs"/>
    <property type="match status" value="1"/>
</dbReference>
<dbReference type="GO" id="GO:0004825">
    <property type="term" value="F:methionine-tRNA ligase activity"/>
    <property type="evidence" value="ECO:0007669"/>
    <property type="project" value="UniProtKB-UniRule"/>
</dbReference>
<feature type="binding site" evidence="11">
    <location>
        <position position="157"/>
    </location>
    <ligand>
        <name>Zn(2+)</name>
        <dbReference type="ChEBI" id="CHEBI:29105"/>
    </ligand>
</feature>
<evidence type="ECO:0000256" key="10">
    <source>
        <dbReference type="ARBA" id="ARBA00047364"/>
    </source>
</evidence>
<gene>
    <name evidence="11" type="primary">metG</name>
    <name evidence="14" type="ORF">SE18_03600</name>
</gene>
<protein>
    <recommendedName>
        <fullName evidence="11">Methionine--tRNA ligase</fullName>
        <ecNumber evidence="11">6.1.1.10</ecNumber>
    </recommendedName>
    <alternativeName>
        <fullName evidence="11">Methionyl-tRNA synthetase</fullName>
        <shortName evidence="11">MetRS</shortName>
    </alternativeName>
</protein>
<dbReference type="InterPro" id="IPR029038">
    <property type="entry name" value="MetRS_Zn"/>
</dbReference>
<sequence length="574" mass="64966">MSKNILVAVAWPYASGARHLGHVAGFGVPSDVFARYQRLVGNNVLMVSGTDDHGTPITVRADREGKTPREVTDFYNAEIRNNLRDLGLSYDLFTRTSTENHYQITQAFFTRLQEKGYIFTKEMIGTYSEADKRFLPDRYVEGTCPHCGYDKARGDQCDNCGKQLDPVDLIEARSTLSGATPIFKPTKHFFLDLPAFVDRLREWISSQDHWRPNVKRFSLGLLEEVPARAITRDLTWGVPIPVEGDEFDSKRIYVWFDAVIGYLSAAVEWATKVGRPEAWREWWLNPEARHYYFMGKDNIVFHSVIWPAMLIGHGELELPYEVVSSEFLTLAGGEKISSSRAEGNSIPFVGEFLAQYDPDPLRYFLVIAGPETSDTEWSLSEFIRRNNEELVATWGNLVNRVLSITHKNFGHVPTPQALTAEDEAALATVRNAFETVGKELELAHFKAALIATMAAARSVNEYLASQEPWKVLKTDRERGGTILYVALQAINNLRTLFTPFLPFTSQKLHELLGNEGYLAGPLLFEERQESQHSHEVLTCEPSTWVGRWEWSDLPAGRELAAPSVLFKKLELPTE</sequence>
<comment type="similarity">
    <text evidence="3 11">Belongs to the class-I aminoacyl-tRNA synthetase family. MetG type 1 subfamily.</text>
</comment>
<evidence type="ECO:0000256" key="6">
    <source>
        <dbReference type="ARBA" id="ARBA00022741"/>
    </source>
</evidence>
<dbReference type="NCBIfam" id="TIGR00398">
    <property type="entry name" value="metG"/>
    <property type="match status" value="1"/>
</dbReference>
<evidence type="ECO:0000313" key="15">
    <source>
        <dbReference type="Proteomes" id="UP000050277"/>
    </source>
</evidence>
<dbReference type="Pfam" id="PF19303">
    <property type="entry name" value="Anticodon_3"/>
    <property type="match status" value="1"/>
</dbReference>
<feature type="domain" description="Methionyl-tRNA synthetase anticodon-binding" evidence="13">
    <location>
        <begin position="412"/>
        <end position="514"/>
    </location>
</feature>
<dbReference type="PANTHER" id="PTHR45765">
    <property type="entry name" value="METHIONINE--TRNA LIGASE"/>
    <property type="match status" value="1"/>
</dbReference>
<dbReference type="GO" id="GO:0006431">
    <property type="term" value="P:methionyl-tRNA aminoacylation"/>
    <property type="evidence" value="ECO:0007669"/>
    <property type="project" value="UniProtKB-UniRule"/>
</dbReference>
<evidence type="ECO:0000259" key="13">
    <source>
        <dbReference type="Pfam" id="PF19303"/>
    </source>
</evidence>
<name>A0A0P6YKS8_9CHLR</name>
<evidence type="ECO:0000256" key="5">
    <source>
        <dbReference type="ARBA" id="ARBA00022598"/>
    </source>
</evidence>
<comment type="function">
    <text evidence="1 11">Is required not only for elongation of protein synthesis but also for the initiation of all mRNA translation through initiator tRNA(fMet) aminoacylation.</text>
</comment>
<evidence type="ECO:0000259" key="12">
    <source>
        <dbReference type="Pfam" id="PF09334"/>
    </source>
</evidence>
<comment type="subunit">
    <text evidence="11">Monomer.</text>
</comment>
<dbReference type="InterPro" id="IPR014758">
    <property type="entry name" value="Met-tRNA_synth"/>
</dbReference>
<evidence type="ECO:0000256" key="1">
    <source>
        <dbReference type="ARBA" id="ARBA00003314"/>
    </source>
</evidence>
<dbReference type="InterPro" id="IPR009080">
    <property type="entry name" value="tRNAsynth_Ia_anticodon-bd"/>
</dbReference>
<comment type="caution">
    <text evidence="14">The sequence shown here is derived from an EMBL/GenBank/DDBJ whole genome shotgun (WGS) entry which is preliminary data.</text>
</comment>
<dbReference type="CDD" id="cd07957">
    <property type="entry name" value="Anticodon_Ia_Met"/>
    <property type="match status" value="1"/>
</dbReference>
<dbReference type="Proteomes" id="UP000050277">
    <property type="component" value="Unassembled WGS sequence"/>
</dbReference>
<feature type="binding site" evidence="11">
    <location>
        <position position="337"/>
    </location>
    <ligand>
        <name>ATP</name>
        <dbReference type="ChEBI" id="CHEBI:30616"/>
    </ligand>
</feature>
<feature type="binding site" evidence="11">
    <location>
        <position position="160"/>
    </location>
    <ligand>
        <name>Zn(2+)</name>
        <dbReference type="ChEBI" id="CHEBI:29105"/>
    </ligand>
</feature>
<dbReference type="AlphaFoldDB" id="A0A0P6YKS8"/>
<dbReference type="OrthoDB" id="9810191at2"/>
<feature type="binding site" evidence="11">
    <location>
        <position position="144"/>
    </location>
    <ligand>
        <name>Zn(2+)</name>
        <dbReference type="ChEBI" id="CHEBI:29105"/>
    </ligand>
</feature>
<dbReference type="RefSeq" id="WP_054533051.1">
    <property type="nucleotide sequence ID" value="NZ_LGKP01000007.1"/>
</dbReference>
<dbReference type="InterPro" id="IPR014729">
    <property type="entry name" value="Rossmann-like_a/b/a_fold"/>
</dbReference>
<dbReference type="InterPro" id="IPR033911">
    <property type="entry name" value="MetRS_core"/>
</dbReference>
<dbReference type="STRING" id="70996.SE18_03600"/>
<dbReference type="SUPFAM" id="SSF47323">
    <property type="entry name" value="Anticodon-binding domain of a subclass of class I aminoacyl-tRNA synthetases"/>
    <property type="match status" value="1"/>
</dbReference>
<dbReference type="EMBL" id="LGKP01000007">
    <property type="protein sequence ID" value="KPL91237.1"/>
    <property type="molecule type" value="Genomic_DNA"/>
</dbReference>
<keyword evidence="15" id="KW-1185">Reference proteome</keyword>
<comment type="catalytic activity">
    <reaction evidence="10 11">
        <text>tRNA(Met) + L-methionine + ATP = L-methionyl-tRNA(Met) + AMP + diphosphate</text>
        <dbReference type="Rhea" id="RHEA:13481"/>
        <dbReference type="Rhea" id="RHEA-COMP:9667"/>
        <dbReference type="Rhea" id="RHEA-COMP:9698"/>
        <dbReference type="ChEBI" id="CHEBI:30616"/>
        <dbReference type="ChEBI" id="CHEBI:33019"/>
        <dbReference type="ChEBI" id="CHEBI:57844"/>
        <dbReference type="ChEBI" id="CHEBI:78442"/>
        <dbReference type="ChEBI" id="CHEBI:78530"/>
        <dbReference type="ChEBI" id="CHEBI:456215"/>
        <dbReference type="EC" id="6.1.1.10"/>
    </reaction>
</comment>
<dbReference type="SUPFAM" id="SSF57770">
    <property type="entry name" value="Methionyl-tRNA synthetase (MetRS), Zn-domain"/>
    <property type="match status" value="1"/>
</dbReference>
<feature type="binding site" evidence="11">
    <location>
        <position position="147"/>
    </location>
    <ligand>
        <name>Zn(2+)</name>
        <dbReference type="ChEBI" id="CHEBI:29105"/>
    </ligand>
</feature>
<keyword evidence="9 11" id="KW-0030">Aminoacyl-tRNA synthetase</keyword>
<evidence type="ECO:0000256" key="3">
    <source>
        <dbReference type="ARBA" id="ARBA00008258"/>
    </source>
</evidence>
<dbReference type="HAMAP" id="MF_00098">
    <property type="entry name" value="Met_tRNA_synth_type1"/>
    <property type="match status" value="1"/>
</dbReference>
<comment type="caution">
    <text evidence="11">Lacks conserved residue(s) required for the propagation of feature annotation.</text>
</comment>
<evidence type="ECO:0000256" key="9">
    <source>
        <dbReference type="ARBA" id="ARBA00023146"/>
    </source>
</evidence>
<dbReference type="InterPro" id="IPR015413">
    <property type="entry name" value="Methionyl/Leucyl_tRNA_Synth"/>
</dbReference>
<keyword evidence="4 11" id="KW-0963">Cytoplasm</keyword>
<dbReference type="GO" id="GO:0046872">
    <property type="term" value="F:metal ion binding"/>
    <property type="evidence" value="ECO:0007669"/>
    <property type="project" value="UniProtKB-KW"/>
</dbReference>
<evidence type="ECO:0000256" key="8">
    <source>
        <dbReference type="ARBA" id="ARBA00022917"/>
    </source>
</evidence>
<dbReference type="SUPFAM" id="SSF52374">
    <property type="entry name" value="Nucleotidylyl transferase"/>
    <property type="match status" value="1"/>
</dbReference>
<proteinExistence type="inferred from homology"/>
<keyword evidence="6 11" id="KW-0547">Nucleotide-binding</keyword>
<dbReference type="GO" id="GO:0005829">
    <property type="term" value="C:cytosol"/>
    <property type="evidence" value="ECO:0007669"/>
    <property type="project" value="TreeGrafter"/>
</dbReference>
<evidence type="ECO:0000313" key="14">
    <source>
        <dbReference type="EMBL" id="KPL91237.1"/>
    </source>
</evidence>
<evidence type="ECO:0000256" key="11">
    <source>
        <dbReference type="HAMAP-Rule" id="MF_00098"/>
    </source>
</evidence>
<dbReference type="InterPro" id="IPR023458">
    <property type="entry name" value="Met-tRNA_ligase_1"/>
</dbReference>
<dbReference type="GO" id="GO:0005524">
    <property type="term" value="F:ATP binding"/>
    <property type="evidence" value="ECO:0007669"/>
    <property type="project" value="UniProtKB-UniRule"/>
</dbReference>
<keyword evidence="11" id="KW-0862">Zinc</keyword>
<keyword evidence="7 11" id="KW-0067">ATP-binding</keyword>
<evidence type="ECO:0000256" key="4">
    <source>
        <dbReference type="ARBA" id="ARBA00022490"/>
    </source>
</evidence>
<keyword evidence="8 11" id="KW-0648">Protein biosynthesis</keyword>
<dbReference type="PANTHER" id="PTHR45765:SF1">
    <property type="entry name" value="METHIONINE--TRNA LIGASE, CYTOPLASMIC"/>
    <property type="match status" value="1"/>
</dbReference>
<dbReference type="EC" id="6.1.1.10" evidence="11"/>